<proteinExistence type="predicted"/>
<dbReference type="Proteomes" id="UP001165960">
    <property type="component" value="Unassembled WGS sequence"/>
</dbReference>
<keyword evidence="2" id="KW-1185">Reference proteome</keyword>
<name>A0ACC2RM07_9FUNG</name>
<dbReference type="EMBL" id="QTSX02007125">
    <property type="protein sequence ID" value="KAJ9051066.1"/>
    <property type="molecule type" value="Genomic_DNA"/>
</dbReference>
<comment type="caution">
    <text evidence="1">The sequence shown here is derived from an EMBL/GenBank/DDBJ whole genome shotgun (WGS) entry which is preliminary data.</text>
</comment>
<protein>
    <submittedName>
        <fullName evidence="1">Uncharacterized protein</fullName>
    </submittedName>
</protein>
<organism evidence="1 2">
    <name type="scientific">Entomophthora muscae</name>
    <dbReference type="NCBI Taxonomy" id="34485"/>
    <lineage>
        <taxon>Eukaryota</taxon>
        <taxon>Fungi</taxon>
        <taxon>Fungi incertae sedis</taxon>
        <taxon>Zoopagomycota</taxon>
        <taxon>Entomophthoromycotina</taxon>
        <taxon>Entomophthoromycetes</taxon>
        <taxon>Entomophthorales</taxon>
        <taxon>Entomophthoraceae</taxon>
        <taxon>Entomophthora</taxon>
    </lineage>
</organism>
<accession>A0ACC2RM07</accession>
<gene>
    <name evidence="1" type="ORF">DSO57_1008329</name>
</gene>
<reference evidence="1" key="1">
    <citation type="submission" date="2022-04" db="EMBL/GenBank/DDBJ databases">
        <title>Genome of the entomopathogenic fungus Entomophthora muscae.</title>
        <authorList>
            <person name="Elya C."/>
            <person name="Lovett B.R."/>
            <person name="Lee E."/>
            <person name="Macias A.M."/>
            <person name="Hajek A.E."/>
            <person name="De Bivort B.L."/>
            <person name="Kasson M.T."/>
            <person name="De Fine Licht H.H."/>
            <person name="Stajich J.E."/>
        </authorList>
    </citation>
    <scope>NUCLEOTIDE SEQUENCE</scope>
    <source>
        <strain evidence="1">Berkeley</strain>
    </source>
</reference>
<sequence length="437" mass="47496">MNDISILVLKTKESNPSSLKAELTLQDNPRPAKPISHGLKLLNHPANHQPATENSLNTANLPSANTGVLKPNCKPKSTSYSETCQSPKDNSPNGHQIDANLEPPQIWTYSEVLTCLKEVKAKPIINSANDHQQLPAFHPEWVVQLNCSGDIVNCGGGMKHCHFCSPEQAQPGSATLGTLSQDPHPASALPANLNPAKIEEAKHHVIFHLNSGQADYQATTPSRDQPANSPQALYCPPGAPFGPVHFTEYPPNPAYSEYNLETIFIADPLARTISTDYVGRKGKRIEIPPLLFKGSTTTYQRTSVRNIPDNTVAQNNSLCTINCKKQNKKWQQFPLIGETAAGSQGQKIQIKNKVFNWTGFIPVCGLRGWLPAVRTPNRQAPAEPGGLPARACCQPVPHPGCQMGKLTKGETQKGNFPKPKWRGNCCPNLESTKFGGG</sequence>
<evidence type="ECO:0000313" key="2">
    <source>
        <dbReference type="Proteomes" id="UP001165960"/>
    </source>
</evidence>
<evidence type="ECO:0000313" key="1">
    <source>
        <dbReference type="EMBL" id="KAJ9051066.1"/>
    </source>
</evidence>